<dbReference type="RefSeq" id="WP_206857752.1">
    <property type="nucleotide sequence ID" value="NZ_CP147250.1"/>
</dbReference>
<dbReference type="InterPro" id="IPR029442">
    <property type="entry name" value="GyrI-like"/>
</dbReference>
<dbReference type="InterPro" id="IPR009057">
    <property type="entry name" value="Homeodomain-like_sf"/>
</dbReference>
<reference evidence="5 6" key="1">
    <citation type="submission" date="2024-03" db="EMBL/GenBank/DDBJ databases">
        <title>The Genome Sequence of Enterococcus sp. DIV1094.</title>
        <authorList>
            <consortium name="The Broad Institute Genomics Platform"/>
            <consortium name="The Broad Institute Microbial Omics Core"/>
            <consortium name="The Broad Institute Genomic Center for Infectious Diseases"/>
            <person name="Earl A."/>
            <person name="Manson A."/>
            <person name="Gilmore M."/>
            <person name="Schwartman J."/>
            <person name="Shea T."/>
            <person name="Abouelleil A."/>
            <person name="Cao P."/>
            <person name="Chapman S."/>
            <person name="Cusick C."/>
            <person name="Young S."/>
            <person name="Neafsey D."/>
            <person name="Nusbaum C."/>
            <person name="Birren B."/>
        </authorList>
    </citation>
    <scope>NUCLEOTIDE SEQUENCE [LARGE SCALE GENOMIC DNA]</scope>
    <source>
        <strain evidence="5 6">DIV1094</strain>
    </source>
</reference>
<evidence type="ECO:0000313" key="5">
    <source>
        <dbReference type="EMBL" id="WYJ80892.1"/>
    </source>
</evidence>
<dbReference type="Pfam" id="PF06445">
    <property type="entry name" value="GyrI-like"/>
    <property type="match status" value="1"/>
</dbReference>
<evidence type="ECO:0000256" key="2">
    <source>
        <dbReference type="ARBA" id="ARBA00023125"/>
    </source>
</evidence>
<evidence type="ECO:0000256" key="1">
    <source>
        <dbReference type="ARBA" id="ARBA00023015"/>
    </source>
</evidence>
<sequence length="288" mass="32967">MKELNELIAYIEERLTSEIKLEEVARRLGISEYHLKRTFSFVAGISLSEYIKNRRLACANEDLAKGESATVTAFKYGYQTLEGFSRAFRDWTGYLPSEVKKAGVYKSYPKLAFHLEIKGGNSMDYRIEEKDAFAIVGVSKRVPIQFEGVNQAIIELAKSITEEQKEEMHALGDLAPYQVVNASFQFDERRLEEKGDLTHMIGFLTSKIDHCESLQQRIIPAHTWAIFPNQGPFPEVLQTTMANIFSEWLPTSGYELVEAPEISFTKWLDQEEAYSEVWIAVTKQNTNR</sequence>
<keyword evidence="3" id="KW-0804">Transcription</keyword>
<proteinExistence type="predicted"/>
<dbReference type="EMBL" id="CP147250">
    <property type="protein sequence ID" value="WYJ80892.1"/>
    <property type="molecule type" value="Genomic_DNA"/>
</dbReference>
<evidence type="ECO:0000259" key="4">
    <source>
        <dbReference type="PROSITE" id="PS01124"/>
    </source>
</evidence>
<dbReference type="Gene3D" id="1.10.10.60">
    <property type="entry name" value="Homeodomain-like"/>
    <property type="match status" value="2"/>
</dbReference>
<dbReference type="Pfam" id="PF12833">
    <property type="entry name" value="HTH_18"/>
    <property type="match status" value="1"/>
</dbReference>
<dbReference type="PROSITE" id="PS01124">
    <property type="entry name" value="HTH_ARAC_FAMILY_2"/>
    <property type="match status" value="1"/>
</dbReference>
<dbReference type="SMART" id="SM00342">
    <property type="entry name" value="HTH_ARAC"/>
    <property type="match status" value="1"/>
</dbReference>
<dbReference type="InterPro" id="IPR010499">
    <property type="entry name" value="AraC_E-bd"/>
</dbReference>
<dbReference type="Gene3D" id="3.20.80.10">
    <property type="entry name" value="Regulatory factor, effector binding domain"/>
    <property type="match status" value="1"/>
</dbReference>
<evidence type="ECO:0000313" key="6">
    <source>
        <dbReference type="Proteomes" id="UP000664360"/>
    </source>
</evidence>
<feature type="domain" description="HTH araC/xylS-type" evidence="4">
    <location>
        <begin position="5"/>
        <end position="102"/>
    </location>
</feature>
<dbReference type="PANTHER" id="PTHR47504:SF5">
    <property type="entry name" value="RIGHT ORIGIN-BINDING PROTEIN"/>
    <property type="match status" value="1"/>
</dbReference>
<gene>
    <name evidence="5" type="ORF">DOK79_002476</name>
</gene>
<dbReference type="InterPro" id="IPR050959">
    <property type="entry name" value="MarA-like"/>
</dbReference>
<name>A0ABZ2SZ09_9ENTE</name>
<dbReference type="InterPro" id="IPR011256">
    <property type="entry name" value="Reg_factor_effector_dom_sf"/>
</dbReference>
<dbReference type="PANTHER" id="PTHR47504">
    <property type="entry name" value="RIGHT ORIGIN-BINDING PROTEIN"/>
    <property type="match status" value="1"/>
</dbReference>
<dbReference type="SUPFAM" id="SSF46689">
    <property type="entry name" value="Homeodomain-like"/>
    <property type="match status" value="2"/>
</dbReference>
<dbReference type="InterPro" id="IPR018060">
    <property type="entry name" value="HTH_AraC"/>
</dbReference>
<dbReference type="SUPFAM" id="SSF55136">
    <property type="entry name" value="Probable bacterial effector-binding domain"/>
    <property type="match status" value="1"/>
</dbReference>
<keyword evidence="1" id="KW-0805">Transcription regulation</keyword>
<organism evidence="5 6">
    <name type="scientific">Candidatus Enterococcus mangumiae</name>
    <dbReference type="NCBI Taxonomy" id="2230878"/>
    <lineage>
        <taxon>Bacteria</taxon>
        <taxon>Bacillati</taxon>
        <taxon>Bacillota</taxon>
        <taxon>Bacilli</taxon>
        <taxon>Lactobacillales</taxon>
        <taxon>Enterococcaceae</taxon>
        <taxon>Enterococcus</taxon>
    </lineage>
</organism>
<accession>A0ABZ2SZ09</accession>
<protein>
    <submittedName>
        <fullName evidence="5">AraC family transcriptional regulator</fullName>
    </submittedName>
</protein>
<dbReference type="Proteomes" id="UP000664360">
    <property type="component" value="Chromosome"/>
</dbReference>
<keyword evidence="6" id="KW-1185">Reference proteome</keyword>
<evidence type="ECO:0000256" key="3">
    <source>
        <dbReference type="ARBA" id="ARBA00023163"/>
    </source>
</evidence>
<keyword evidence="2" id="KW-0238">DNA-binding</keyword>
<dbReference type="SMART" id="SM00871">
    <property type="entry name" value="AraC_E_bind"/>
    <property type="match status" value="1"/>
</dbReference>